<proteinExistence type="inferred from homology"/>
<dbReference type="GeneID" id="97239643"/>
<organism evidence="5 6">
    <name type="scientific">Tistrella mobilis</name>
    <dbReference type="NCBI Taxonomy" id="171437"/>
    <lineage>
        <taxon>Bacteria</taxon>
        <taxon>Pseudomonadati</taxon>
        <taxon>Pseudomonadota</taxon>
        <taxon>Alphaproteobacteria</taxon>
        <taxon>Geminicoccales</taxon>
        <taxon>Geminicoccaceae</taxon>
        <taxon>Tistrella</taxon>
    </lineage>
</organism>
<evidence type="ECO:0000313" key="7">
    <source>
        <dbReference type="Proteomes" id="UP000257706"/>
    </source>
</evidence>
<reference evidence="4 7" key="2">
    <citation type="journal article" date="2018" name="Nat. Biotechnol.">
        <title>A standardized bacterial taxonomy based on genome phylogeny substantially revises the tree of life.</title>
        <authorList>
            <person name="Parks D.H."/>
            <person name="Chuvochina M."/>
            <person name="Waite D.W."/>
            <person name="Rinke C."/>
            <person name="Skarshewski A."/>
            <person name="Chaumeil P.A."/>
            <person name="Hugenholtz P."/>
        </authorList>
    </citation>
    <scope>NUCLEOTIDE SEQUENCE [LARGE SCALE GENOMIC DNA]</scope>
    <source>
        <strain evidence="4">UBA8739</strain>
    </source>
</reference>
<dbReference type="EMBL" id="DMAI01000389">
    <property type="protein sequence ID" value="HAE50481.1"/>
    <property type="molecule type" value="Genomic_DNA"/>
</dbReference>
<dbReference type="OMA" id="FLCGNDY"/>
<comment type="similarity">
    <text evidence="1">Belongs to the leucine-binding protein family.</text>
</comment>
<protein>
    <submittedName>
        <fullName evidence="4">ABC transporter substrate-binding protein</fullName>
    </submittedName>
</protein>
<dbReference type="PANTHER" id="PTHR47628:SF1">
    <property type="entry name" value="ALIPHATIC AMIDASE EXPRESSION-REGULATING PROTEIN"/>
    <property type="match status" value="1"/>
</dbReference>
<dbReference type="InterPro" id="IPR028081">
    <property type="entry name" value="Leu-bd"/>
</dbReference>
<evidence type="ECO:0000313" key="4">
    <source>
        <dbReference type="EMBL" id="HAE50481.1"/>
    </source>
</evidence>
<dbReference type="SUPFAM" id="SSF53822">
    <property type="entry name" value="Periplasmic binding protein-like I"/>
    <property type="match status" value="1"/>
</dbReference>
<dbReference type="Proteomes" id="UP000075787">
    <property type="component" value="Unassembled WGS sequence"/>
</dbReference>
<sequence length="345" mass="37869">MNIGLLIQLQGPAGIWGPSCETSARLAVHEINAAGGIGGHEIALEVLDAGLPPDQVAARVSKAVAERRIDAVVAMHPSDLRARIAASIAGRVPYVYTPQYEGGERHPGVYTIGETSRELLPPAMSWVAEHERVQRWFILGNDYVWPRRSAALVKALAARTGARLVGERYVPWLYSERSDFSEELAAIRASGADGVLVMLLGEDAIMFHRAFGEAGMAGRAARLCLAFDENLLYAVGEENTERLYSVSAYFANLDTRANNRFLDRYLALFGARSPVPNMLGQSCYEGVHFLKSLVDAVPRGYGPFKRRDRFHLAHLSARSEDSLEMPSHVHIATVQGIDFKHVASF</sequence>
<dbReference type="Proteomes" id="UP000257706">
    <property type="component" value="Unassembled WGS sequence"/>
</dbReference>
<evidence type="ECO:0000256" key="1">
    <source>
        <dbReference type="ARBA" id="ARBA00010062"/>
    </source>
</evidence>
<evidence type="ECO:0000313" key="5">
    <source>
        <dbReference type="EMBL" id="KYO52305.1"/>
    </source>
</evidence>
<dbReference type="RefSeq" id="WP_014753170.1">
    <property type="nucleotide sequence ID" value="NZ_CP121043.1"/>
</dbReference>
<reference evidence="5 6" key="1">
    <citation type="submission" date="2015-12" db="EMBL/GenBank/DDBJ databases">
        <title>Genome sequence of Tistrella mobilis MCCC 1A02139.</title>
        <authorList>
            <person name="Lu L."/>
            <person name="Lai Q."/>
            <person name="Shao Z."/>
            <person name="Qian P."/>
        </authorList>
    </citation>
    <scope>NUCLEOTIDE SEQUENCE [LARGE SCALE GENOMIC DNA]</scope>
    <source>
        <strain evidence="5 6">MCCC 1A02139</strain>
    </source>
</reference>
<dbReference type="Gene3D" id="3.40.50.2300">
    <property type="match status" value="2"/>
</dbReference>
<dbReference type="InterPro" id="IPR028082">
    <property type="entry name" value="Peripla_BP_I"/>
</dbReference>
<accession>A0A161Q3G7</accession>
<dbReference type="Pfam" id="PF13458">
    <property type="entry name" value="Peripla_BP_6"/>
    <property type="match status" value="1"/>
</dbReference>
<keyword evidence="2" id="KW-0732">Signal</keyword>
<dbReference type="EMBL" id="LPZR01000157">
    <property type="protein sequence ID" value="KYO52305.1"/>
    <property type="molecule type" value="Genomic_DNA"/>
</dbReference>
<evidence type="ECO:0000259" key="3">
    <source>
        <dbReference type="Pfam" id="PF13458"/>
    </source>
</evidence>
<name>A0A161Q3G7_9PROT</name>
<comment type="caution">
    <text evidence="5">The sequence shown here is derived from an EMBL/GenBank/DDBJ whole genome shotgun (WGS) entry which is preliminary data.</text>
</comment>
<gene>
    <name evidence="5" type="ORF">AUP44_00725</name>
    <name evidence="4" type="ORF">DCK97_24005</name>
</gene>
<evidence type="ECO:0000313" key="6">
    <source>
        <dbReference type="Proteomes" id="UP000075787"/>
    </source>
</evidence>
<dbReference type="CDD" id="cd06358">
    <property type="entry name" value="PBP1_NHase"/>
    <property type="match status" value="1"/>
</dbReference>
<dbReference type="AlphaFoldDB" id="A0A161Q3G7"/>
<dbReference type="PANTHER" id="PTHR47628">
    <property type="match status" value="1"/>
</dbReference>
<feature type="domain" description="Leucine-binding protein" evidence="3">
    <location>
        <begin position="2"/>
        <end position="302"/>
    </location>
</feature>
<dbReference type="OrthoDB" id="9803275at2"/>
<evidence type="ECO:0000256" key="2">
    <source>
        <dbReference type="ARBA" id="ARBA00022729"/>
    </source>
</evidence>